<feature type="active site" description="Nucleophile; methyl group acceptor" evidence="8">
    <location>
        <position position="121"/>
    </location>
</feature>
<comment type="miscellaneous">
    <text evidence="8">This enzyme catalyzes only one turnover and therefore is not strictly catalytic. According to one definition, an enzyme is a biocatalyst that acts repeatedly and over many reaction cycles.</text>
</comment>
<evidence type="ECO:0000256" key="3">
    <source>
        <dbReference type="ARBA" id="ARBA00022603"/>
    </source>
</evidence>
<dbReference type="SUPFAM" id="SSF46767">
    <property type="entry name" value="Methylated DNA-protein cysteine methyltransferase, C-terminal domain"/>
    <property type="match status" value="1"/>
</dbReference>
<feature type="domain" description="Methylated-DNA-[protein]-cysteine S-methyltransferase DNA binding" evidence="9">
    <location>
        <begin position="70"/>
        <end position="150"/>
    </location>
</feature>
<evidence type="ECO:0000256" key="4">
    <source>
        <dbReference type="ARBA" id="ARBA00022679"/>
    </source>
</evidence>
<evidence type="ECO:0000313" key="11">
    <source>
        <dbReference type="EMBL" id="MCW9706711.1"/>
    </source>
</evidence>
<dbReference type="PANTHER" id="PTHR10815:SF5">
    <property type="entry name" value="METHYLATED-DNA--PROTEIN-CYSTEINE METHYLTRANSFERASE"/>
    <property type="match status" value="1"/>
</dbReference>
<keyword evidence="4 8" id="KW-0808">Transferase</keyword>
<keyword evidence="6 8" id="KW-0234">DNA repair</keyword>
<evidence type="ECO:0000259" key="10">
    <source>
        <dbReference type="Pfam" id="PF02870"/>
    </source>
</evidence>
<gene>
    <name evidence="11" type="ORF">J6I44_07575</name>
</gene>
<dbReference type="InterPro" id="IPR014048">
    <property type="entry name" value="MethylDNA_cys_MeTrfase_DNA-bd"/>
</dbReference>
<dbReference type="Proteomes" id="UP001207918">
    <property type="component" value="Unassembled WGS sequence"/>
</dbReference>
<evidence type="ECO:0000256" key="1">
    <source>
        <dbReference type="ARBA" id="ARBA00001286"/>
    </source>
</evidence>
<dbReference type="InterPro" id="IPR036631">
    <property type="entry name" value="MGMT_N_sf"/>
</dbReference>
<dbReference type="EMBL" id="JAGGJA010000004">
    <property type="protein sequence ID" value="MCW9706711.1"/>
    <property type="molecule type" value="Genomic_DNA"/>
</dbReference>
<dbReference type="PROSITE" id="PS00374">
    <property type="entry name" value="MGMT"/>
    <property type="match status" value="1"/>
</dbReference>
<comment type="similarity">
    <text evidence="8">Belongs to the MGMT family.</text>
</comment>
<dbReference type="PANTHER" id="PTHR10815">
    <property type="entry name" value="METHYLATED-DNA--PROTEIN-CYSTEINE METHYLTRANSFERASE"/>
    <property type="match status" value="1"/>
</dbReference>
<dbReference type="GO" id="GO:0032259">
    <property type="term" value="P:methylation"/>
    <property type="evidence" value="ECO:0007669"/>
    <property type="project" value="UniProtKB-KW"/>
</dbReference>
<dbReference type="InterPro" id="IPR036388">
    <property type="entry name" value="WH-like_DNA-bd_sf"/>
</dbReference>
<dbReference type="GO" id="GO:0003908">
    <property type="term" value="F:methylated-DNA-[protein]-cysteine S-methyltransferase activity"/>
    <property type="evidence" value="ECO:0007669"/>
    <property type="project" value="UniProtKB-EC"/>
</dbReference>
<evidence type="ECO:0000256" key="8">
    <source>
        <dbReference type="HAMAP-Rule" id="MF_00772"/>
    </source>
</evidence>
<comment type="function">
    <text evidence="8">Involved in the cellular defense against the biological effects of O6-methylguanine (O6-MeG) and O4-methylthymine (O4-MeT) in DNA. Repairs the methylated nucleobase in DNA by stoichiometrically transferring the methyl group to a cysteine residue in the enzyme. This is a suicide reaction: the enzyme is irreversibly inactivated.</text>
</comment>
<keyword evidence="12" id="KW-1185">Reference proteome</keyword>
<comment type="caution">
    <text evidence="11">The sequence shown here is derived from an EMBL/GenBank/DDBJ whole genome shotgun (WGS) entry which is preliminary data.</text>
</comment>
<keyword evidence="3 8" id="KW-0489">Methyltransferase</keyword>
<evidence type="ECO:0000313" key="12">
    <source>
        <dbReference type="Proteomes" id="UP001207918"/>
    </source>
</evidence>
<keyword evidence="2 8" id="KW-0963">Cytoplasm</keyword>
<name>A0ABT3PLA1_9BACT</name>
<dbReference type="InterPro" id="IPR036217">
    <property type="entry name" value="MethylDNA_cys_MeTrfase_DNAb"/>
</dbReference>
<evidence type="ECO:0000256" key="6">
    <source>
        <dbReference type="ARBA" id="ARBA00023204"/>
    </source>
</evidence>
<feature type="domain" description="Methylguanine DNA methyltransferase ribonuclease-like" evidence="10">
    <location>
        <begin position="3"/>
        <end position="64"/>
    </location>
</feature>
<dbReference type="Gene3D" id="3.30.160.70">
    <property type="entry name" value="Methylated DNA-protein cysteine methyltransferase domain"/>
    <property type="match status" value="1"/>
</dbReference>
<dbReference type="NCBIfam" id="TIGR00589">
    <property type="entry name" value="ogt"/>
    <property type="match status" value="1"/>
</dbReference>
<evidence type="ECO:0000259" key="9">
    <source>
        <dbReference type="Pfam" id="PF01035"/>
    </source>
</evidence>
<dbReference type="EC" id="2.1.1.63" evidence="8"/>
<evidence type="ECO:0000256" key="2">
    <source>
        <dbReference type="ARBA" id="ARBA00022490"/>
    </source>
</evidence>
<comment type="catalytic activity">
    <reaction evidence="7 8">
        <text>a 6-O-methyl-2'-deoxyguanosine in DNA + L-cysteinyl-[protein] = S-methyl-L-cysteinyl-[protein] + a 2'-deoxyguanosine in DNA</text>
        <dbReference type="Rhea" id="RHEA:24000"/>
        <dbReference type="Rhea" id="RHEA-COMP:10131"/>
        <dbReference type="Rhea" id="RHEA-COMP:10132"/>
        <dbReference type="Rhea" id="RHEA-COMP:11367"/>
        <dbReference type="Rhea" id="RHEA-COMP:11368"/>
        <dbReference type="ChEBI" id="CHEBI:29950"/>
        <dbReference type="ChEBI" id="CHEBI:82612"/>
        <dbReference type="ChEBI" id="CHEBI:85445"/>
        <dbReference type="ChEBI" id="CHEBI:85448"/>
        <dbReference type="EC" id="2.1.1.63"/>
    </reaction>
</comment>
<evidence type="ECO:0000256" key="5">
    <source>
        <dbReference type="ARBA" id="ARBA00022763"/>
    </source>
</evidence>
<dbReference type="SUPFAM" id="SSF53155">
    <property type="entry name" value="Methylated DNA-protein cysteine methyltransferase domain"/>
    <property type="match status" value="1"/>
</dbReference>
<reference evidence="11 12" key="1">
    <citation type="submission" date="2021-03" db="EMBL/GenBank/DDBJ databases">
        <title>Aliifodinibius sp. nov., a new bacterium isolated from saline soil.</title>
        <authorList>
            <person name="Galisteo C."/>
            <person name="De La Haba R."/>
            <person name="Sanchez-Porro C."/>
            <person name="Ventosa A."/>
        </authorList>
    </citation>
    <scope>NUCLEOTIDE SEQUENCE [LARGE SCALE GENOMIC DNA]</scope>
    <source>
        <strain evidence="11 12">1BSP15-2V2</strain>
    </source>
</reference>
<dbReference type="HAMAP" id="MF_00772">
    <property type="entry name" value="OGT"/>
    <property type="match status" value="1"/>
</dbReference>
<dbReference type="InterPro" id="IPR023546">
    <property type="entry name" value="MGMT"/>
</dbReference>
<keyword evidence="5 8" id="KW-0227">DNA damage</keyword>
<dbReference type="Gene3D" id="1.10.10.10">
    <property type="entry name" value="Winged helix-like DNA-binding domain superfamily/Winged helix DNA-binding domain"/>
    <property type="match status" value="1"/>
</dbReference>
<comment type="catalytic activity">
    <reaction evidence="1 8">
        <text>a 4-O-methyl-thymidine in DNA + L-cysteinyl-[protein] = a thymidine in DNA + S-methyl-L-cysteinyl-[protein]</text>
        <dbReference type="Rhea" id="RHEA:53428"/>
        <dbReference type="Rhea" id="RHEA-COMP:10131"/>
        <dbReference type="Rhea" id="RHEA-COMP:10132"/>
        <dbReference type="Rhea" id="RHEA-COMP:13555"/>
        <dbReference type="Rhea" id="RHEA-COMP:13556"/>
        <dbReference type="ChEBI" id="CHEBI:29950"/>
        <dbReference type="ChEBI" id="CHEBI:82612"/>
        <dbReference type="ChEBI" id="CHEBI:137386"/>
        <dbReference type="ChEBI" id="CHEBI:137387"/>
        <dbReference type="EC" id="2.1.1.63"/>
    </reaction>
</comment>
<evidence type="ECO:0000256" key="7">
    <source>
        <dbReference type="ARBA" id="ARBA00049348"/>
    </source>
</evidence>
<dbReference type="Pfam" id="PF01035">
    <property type="entry name" value="DNA_binding_1"/>
    <property type="match status" value="1"/>
</dbReference>
<accession>A0ABT3PLA1</accession>
<dbReference type="Pfam" id="PF02870">
    <property type="entry name" value="Methyltransf_1N"/>
    <property type="match status" value="1"/>
</dbReference>
<dbReference type="CDD" id="cd06445">
    <property type="entry name" value="ATase"/>
    <property type="match status" value="1"/>
</dbReference>
<comment type="subcellular location">
    <subcellularLocation>
        <location evidence="8">Cytoplasm</location>
    </subcellularLocation>
</comment>
<organism evidence="11 12">
    <name type="scientific">Fodinibius salsisoli</name>
    <dbReference type="NCBI Taxonomy" id="2820877"/>
    <lineage>
        <taxon>Bacteria</taxon>
        <taxon>Pseudomonadati</taxon>
        <taxon>Balneolota</taxon>
        <taxon>Balneolia</taxon>
        <taxon>Balneolales</taxon>
        <taxon>Balneolaceae</taxon>
        <taxon>Fodinibius</taxon>
    </lineage>
</organism>
<dbReference type="RefSeq" id="WP_265765439.1">
    <property type="nucleotide sequence ID" value="NZ_JAGGJA010000004.1"/>
</dbReference>
<sequence>MKSFWHSPVGWLALLASDEVLKGIKFLETKPDYYPQETNTIIQQTETELSEYFSGERKTFSIPLGPEGTDFQQTVWKELCHIPYGQTINYGQLAQKLGDIKKVRAVGRANGQNPIPIIIPCHRVIGSDNNLVGYAGGISRKQFLLKHEGALLL</sequence>
<proteinExistence type="inferred from homology"/>
<protein>
    <recommendedName>
        <fullName evidence="8">Methylated-DNA--protein-cysteine methyltransferase</fullName>
        <ecNumber evidence="8">2.1.1.63</ecNumber>
    </recommendedName>
    <alternativeName>
        <fullName evidence="8">6-O-methylguanine-DNA methyltransferase</fullName>
        <shortName evidence="8">MGMT</shortName>
    </alternativeName>
    <alternativeName>
        <fullName evidence="8">O-6-methylguanine-DNA-alkyltransferase</fullName>
    </alternativeName>
</protein>
<dbReference type="InterPro" id="IPR001497">
    <property type="entry name" value="MethylDNA_cys_MeTrfase_AS"/>
</dbReference>
<dbReference type="InterPro" id="IPR008332">
    <property type="entry name" value="MethylG_MeTrfase_N"/>
</dbReference>